<reference evidence="1 2" key="1">
    <citation type="submission" date="2019-09" db="EMBL/GenBank/DDBJ databases">
        <title>Draft genome of the ectomycorrhizal ascomycete Sphaerosporella brunnea.</title>
        <authorList>
            <consortium name="DOE Joint Genome Institute"/>
            <person name="Benucci G.M."/>
            <person name="Marozzi G."/>
            <person name="Antonielli L."/>
            <person name="Sanchez S."/>
            <person name="Marco P."/>
            <person name="Wang X."/>
            <person name="Falini L.B."/>
            <person name="Barry K."/>
            <person name="Haridas S."/>
            <person name="Lipzen A."/>
            <person name="Labutti K."/>
            <person name="Grigoriev I.V."/>
            <person name="Murat C."/>
            <person name="Martin F."/>
            <person name="Albertini E."/>
            <person name="Donnini D."/>
            <person name="Bonito G."/>
        </authorList>
    </citation>
    <scope>NUCLEOTIDE SEQUENCE [LARGE SCALE GENOMIC DNA]</scope>
    <source>
        <strain evidence="1 2">Sb_GMNB300</strain>
    </source>
</reference>
<evidence type="ECO:0000313" key="2">
    <source>
        <dbReference type="Proteomes" id="UP000326924"/>
    </source>
</evidence>
<dbReference type="Proteomes" id="UP000326924">
    <property type="component" value="Unassembled WGS sequence"/>
</dbReference>
<organism evidence="1 2">
    <name type="scientific">Sphaerosporella brunnea</name>
    <dbReference type="NCBI Taxonomy" id="1250544"/>
    <lineage>
        <taxon>Eukaryota</taxon>
        <taxon>Fungi</taxon>
        <taxon>Dikarya</taxon>
        <taxon>Ascomycota</taxon>
        <taxon>Pezizomycotina</taxon>
        <taxon>Pezizomycetes</taxon>
        <taxon>Pezizales</taxon>
        <taxon>Pyronemataceae</taxon>
        <taxon>Sphaerosporella</taxon>
    </lineage>
</organism>
<protein>
    <submittedName>
        <fullName evidence="1">Uncharacterized protein</fullName>
    </submittedName>
</protein>
<name>A0A5J5EEM5_9PEZI</name>
<proteinExistence type="predicted"/>
<accession>A0A5J5EEM5</accession>
<comment type="caution">
    <text evidence="1">The sequence shown here is derived from an EMBL/GenBank/DDBJ whole genome shotgun (WGS) entry which is preliminary data.</text>
</comment>
<dbReference type="InParanoid" id="A0A5J5EEM5"/>
<dbReference type="EMBL" id="VXIS01000487">
    <property type="protein sequence ID" value="KAA8893158.1"/>
    <property type="molecule type" value="Genomic_DNA"/>
</dbReference>
<dbReference type="AlphaFoldDB" id="A0A5J5EEM5"/>
<sequence length="272" mass="29416">MMFCRLHFRCLLLLEEPDGTHITNPNPLVVVVLSAAFQPEPGYGGKQNKTTQKRRGTYSSPRPLPLLAEESFLRCPRLASELLLECILKSLVLRIFGNFSEPPETEFLEYVKRDLILLVMELVFLWHSAGEPGFFSAAAAAAAAAAAVDGLLLLEEEEELALPLGVQGTDADKTSACCACAAAGITFAVSTISSRCCTSTGNGPRAFSFCGSREMLRRDRLRVEIREIGASPSSPPLGDGLAQQKRVLRRELNIVVVVVVVAELGDGGLLLE</sequence>
<gene>
    <name evidence="1" type="ORF">FN846DRAFT_980107</name>
</gene>
<keyword evidence="2" id="KW-1185">Reference proteome</keyword>
<evidence type="ECO:0000313" key="1">
    <source>
        <dbReference type="EMBL" id="KAA8893158.1"/>
    </source>
</evidence>